<dbReference type="InterPro" id="IPR042174">
    <property type="entry name" value="RecF_2"/>
</dbReference>
<evidence type="ECO:0000256" key="5">
    <source>
        <dbReference type="ARBA" id="ARBA00022705"/>
    </source>
</evidence>
<keyword evidence="9 13" id="KW-0238">DNA-binding</keyword>
<evidence type="ECO:0000256" key="7">
    <source>
        <dbReference type="ARBA" id="ARBA00022763"/>
    </source>
</evidence>
<proteinExistence type="inferred from homology"/>
<evidence type="ECO:0000313" key="15">
    <source>
        <dbReference type="EMBL" id="BDR52097.1"/>
    </source>
</evidence>
<dbReference type="InterPro" id="IPR003395">
    <property type="entry name" value="RecF/RecN/SMC_N"/>
</dbReference>
<dbReference type="InterPro" id="IPR001238">
    <property type="entry name" value="DNA-binding_RecF"/>
</dbReference>
<protein>
    <recommendedName>
        <fullName evidence="3 13">DNA replication and repair protein RecF</fullName>
    </recommendedName>
</protein>
<comment type="similarity">
    <text evidence="2 13">Belongs to the RecF family.</text>
</comment>
<keyword evidence="4 13" id="KW-0963">Cytoplasm</keyword>
<comment type="function">
    <text evidence="12 13">The RecF protein is involved in DNA metabolism; it is required for DNA replication and normal SOS inducibility. RecF binds preferentially to single-stranded, linear DNA. It also seems to bind ATP.</text>
</comment>
<dbReference type="Gene3D" id="3.40.50.300">
    <property type="entry name" value="P-loop containing nucleotide triphosphate hydrolases"/>
    <property type="match status" value="1"/>
</dbReference>
<evidence type="ECO:0000256" key="4">
    <source>
        <dbReference type="ARBA" id="ARBA00022490"/>
    </source>
</evidence>
<evidence type="ECO:0000256" key="2">
    <source>
        <dbReference type="ARBA" id="ARBA00008016"/>
    </source>
</evidence>
<keyword evidence="10 13" id="KW-0234">DNA repair</keyword>
<dbReference type="SUPFAM" id="SSF52540">
    <property type="entry name" value="P-loop containing nucleoside triphosphate hydrolases"/>
    <property type="match status" value="1"/>
</dbReference>
<dbReference type="InterPro" id="IPR027417">
    <property type="entry name" value="P-loop_NTPase"/>
</dbReference>
<reference evidence="15 16" key="1">
    <citation type="journal article" date="2023" name="Microbiol. Spectr.">
        <title>Symbiosis of Carpenter Bees with Uncharacterized Lactic Acid Bacteria Showing NAD Auxotrophy.</title>
        <authorList>
            <person name="Kawasaki S."/>
            <person name="Ozawa K."/>
            <person name="Mori T."/>
            <person name="Yamamoto A."/>
            <person name="Ito M."/>
            <person name="Ohkuma M."/>
            <person name="Sakamoto M."/>
            <person name="Matsutani M."/>
        </authorList>
    </citation>
    <scope>NUCLEOTIDE SEQUENCE [LARGE SCALE GENOMIC DNA]</scope>
    <source>
        <strain evidence="15 16">Kim37-2</strain>
    </source>
</reference>
<dbReference type="Pfam" id="PF02463">
    <property type="entry name" value="SMC_N"/>
    <property type="match status" value="1"/>
</dbReference>
<evidence type="ECO:0000256" key="13">
    <source>
        <dbReference type="HAMAP-Rule" id="MF_00365"/>
    </source>
</evidence>
<evidence type="ECO:0000313" key="16">
    <source>
        <dbReference type="Proteomes" id="UP001321766"/>
    </source>
</evidence>
<keyword evidence="16" id="KW-1185">Reference proteome</keyword>
<feature type="domain" description="RecF/RecN/SMC N-terminal" evidence="14">
    <location>
        <begin position="2"/>
        <end position="355"/>
    </location>
</feature>
<evidence type="ECO:0000256" key="9">
    <source>
        <dbReference type="ARBA" id="ARBA00023125"/>
    </source>
</evidence>
<dbReference type="PANTHER" id="PTHR32182:SF0">
    <property type="entry name" value="DNA REPLICATION AND REPAIR PROTEIN RECF"/>
    <property type="match status" value="1"/>
</dbReference>
<keyword evidence="8 13" id="KW-0067">ATP-binding</keyword>
<evidence type="ECO:0000256" key="10">
    <source>
        <dbReference type="ARBA" id="ARBA00023204"/>
    </source>
</evidence>
<dbReference type="NCBIfam" id="TIGR00611">
    <property type="entry name" value="recf"/>
    <property type="match status" value="1"/>
</dbReference>
<keyword evidence="11 13" id="KW-0742">SOS response</keyword>
<evidence type="ECO:0000256" key="3">
    <source>
        <dbReference type="ARBA" id="ARBA00020170"/>
    </source>
</evidence>
<keyword evidence="6 13" id="KW-0547">Nucleotide-binding</keyword>
<name>A0ABN6SAJ2_9BIFI</name>
<dbReference type="EMBL" id="AP026798">
    <property type="protein sequence ID" value="BDR52097.1"/>
    <property type="molecule type" value="Genomic_DNA"/>
</dbReference>
<evidence type="ECO:0000256" key="11">
    <source>
        <dbReference type="ARBA" id="ARBA00023236"/>
    </source>
</evidence>
<sequence>MYISRLAVDQYRSWSSFVLDLEPGLNIVQGRNGMGKTNLVEALEVLSTGSSHRVSSSAPLVQRGQSKATIRANAQEGGQTITYELTVALRGANRGRINGGPSLYMRDLVGRVPSVTFWPEDQRLVTGEPSGRRTFLDQMASQLDPSYYQLRQDVSHLAQQRGALLKQLSRAQEDGRFGAGPSQADLSTLEVWTAQFIAKGMELTARRMRLLQELQEPLESIYRQLAGQEQEVALVYQPSFAEVLESGVSQESSQRISQHFQRIYPGELARGQNLIGPQRDDFAFTLNGMPAKEYASNGEEWTLALALRLAEYQRLSEQADSNPILVLDDVFAQLDEQRRRQILQFAQRQPQVIMTVAALSDIPQTDQAHVIDLAQLVQERAALEASLLP</sequence>
<dbReference type="InterPro" id="IPR018078">
    <property type="entry name" value="DNA-binding_RecF_CS"/>
</dbReference>
<accession>A0ABN6SAJ2</accession>
<comment type="subcellular location">
    <subcellularLocation>
        <location evidence="1 13">Cytoplasm</location>
    </subcellularLocation>
</comment>
<dbReference type="PANTHER" id="PTHR32182">
    <property type="entry name" value="DNA REPLICATION AND REPAIR PROTEIN RECF"/>
    <property type="match status" value="1"/>
</dbReference>
<evidence type="ECO:0000256" key="6">
    <source>
        <dbReference type="ARBA" id="ARBA00022741"/>
    </source>
</evidence>
<evidence type="ECO:0000256" key="1">
    <source>
        <dbReference type="ARBA" id="ARBA00004496"/>
    </source>
</evidence>
<dbReference type="PROSITE" id="PS00617">
    <property type="entry name" value="RECF_1"/>
    <property type="match status" value="1"/>
</dbReference>
<dbReference type="Proteomes" id="UP001321766">
    <property type="component" value="Chromosome"/>
</dbReference>
<evidence type="ECO:0000256" key="12">
    <source>
        <dbReference type="ARBA" id="ARBA00025401"/>
    </source>
</evidence>
<dbReference type="HAMAP" id="MF_00365">
    <property type="entry name" value="RecF"/>
    <property type="match status" value="1"/>
</dbReference>
<keyword evidence="5 13" id="KW-0235">DNA replication</keyword>
<evidence type="ECO:0000256" key="8">
    <source>
        <dbReference type="ARBA" id="ARBA00022840"/>
    </source>
</evidence>
<dbReference type="Gene3D" id="1.20.1050.90">
    <property type="entry name" value="RecF/RecN/SMC, N-terminal domain"/>
    <property type="match status" value="1"/>
</dbReference>
<organism evidence="15 16">
    <name type="scientific">Bombiscardovia nodaiensis</name>
    <dbReference type="NCBI Taxonomy" id="2932181"/>
    <lineage>
        <taxon>Bacteria</taxon>
        <taxon>Bacillati</taxon>
        <taxon>Actinomycetota</taxon>
        <taxon>Actinomycetes</taxon>
        <taxon>Bifidobacteriales</taxon>
        <taxon>Bifidobacteriaceae</taxon>
        <taxon>Bombiscardovia</taxon>
    </lineage>
</organism>
<gene>
    <name evidence="13 15" type="primary">recF</name>
    <name evidence="15" type="ORF">KIM372_00040</name>
</gene>
<evidence type="ECO:0000259" key="14">
    <source>
        <dbReference type="Pfam" id="PF02463"/>
    </source>
</evidence>
<keyword evidence="7 13" id="KW-0227">DNA damage</keyword>
<feature type="binding site" evidence="13">
    <location>
        <begin position="30"/>
        <end position="37"/>
    </location>
    <ligand>
        <name>ATP</name>
        <dbReference type="ChEBI" id="CHEBI:30616"/>
    </ligand>
</feature>